<feature type="domain" description="CBS" evidence="3">
    <location>
        <begin position="9"/>
        <end position="66"/>
    </location>
</feature>
<dbReference type="InterPro" id="IPR051257">
    <property type="entry name" value="Diverse_CBS-Domain"/>
</dbReference>
<dbReference type="AlphaFoldDB" id="C8N8T9"/>
<evidence type="ECO:0000256" key="1">
    <source>
        <dbReference type="ARBA" id="ARBA00023122"/>
    </source>
</evidence>
<proteinExistence type="predicted"/>
<dbReference type="GeneID" id="84788923"/>
<dbReference type="SUPFAM" id="SSF54631">
    <property type="entry name" value="CBS-domain pair"/>
    <property type="match status" value="1"/>
</dbReference>
<dbReference type="InterPro" id="IPR000644">
    <property type="entry name" value="CBS_dom"/>
</dbReference>
<comment type="caution">
    <text evidence="4">The sequence shown here is derived from an EMBL/GenBank/DDBJ whole genome shotgun (WGS) entry which is preliminary data.</text>
</comment>
<dbReference type="STRING" id="2718.CHUV0807_1215"/>
<dbReference type="Proteomes" id="UP000004870">
    <property type="component" value="Unassembled WGS sequence"/>
</dbReference>
<name>C8N8T9_CARH6</name>
<dbReference type="Pfam" id="PF00571">
    <property type="entry name" value="CBS"/>
    <property type="match status" value="2"/>
</dbReference>
<dbReference type="CDD" id="cd02205">
    <property type="entry name" value="CBS_pair_SF"/>
    <property type="match status" value="1"/>
</dbReference>
<organism evidence="4 5">
    <name type="scientific">Cardiobacterium hominis (strain ATCC 15826 / DSM 8339 / NCTC 10426 / 6573)</name>
    <dbReference type="NCBI Taxonomy" id="638300"/>
    <lineage>
        <taxon>Bacteria</taxon>
        <taxon>Pseudomonadati</taxon>
        <taxon>Pseudomonadota</taxon>
        <taxon>Gammaproteobacteria</taxon>
        <taxon>Cardiobacteriales</taxon>
        <taxon>Cardiobacteriaceae</taxon>
        <taxon>Cardiobacterium</taxon>
    </lineage>
</organism>
<evidence type="ECO:0000259" key="3">
    <source>
        <dbReference type="PROSITE" id="PS51371"/>
    </source>
</evidence>
<dbReference type="PANTHER" id="PTHR43080:SF2">
    <property type="entry name" value="CBS DOMAIN-CONTAINING PROTEIN"/>
    <property type="match status" value="1"/>
</dbReference>
<protein>
    <submittedName>
        <fullName evidence="4">CBS domain protein</fullName>
    </submittedName>
</protein>
<evidence type="ECO:0000313" key="4">
    <source>
        <dbReference type="EMBL" id="EEV88925.1"/>
    </source>
</evidence>
<reference evidence="4 5" key="1">
    <citation type="submission" date="2009-08" db="EMBL/GenBank/DDBJ databases">
        <authorList>
            <person name="Qin X."/>
            <person name="Bachman B."/>
            <person name="Battles P."/>
            <person name="Bell A."/>
            <person name="Bess C."/>
            <person name="Bickham C."/>
            <person name="Chaboub L."/>
            <person name="Chen D."/>
            <person name="Coyle M."/>
            <person name="Deiros D.R."/>
            <person name="Dinh H."/>
            <person name="Forbes L."/>
            <person name="Fowler G."/>
            <person name="Francisco L."/>
            <person name="Fu Q."/>
            <person name="Gubbala S."/>
            <person name="Hale W."/>
            <person name="Han Y."/>
            <person name="Hemphill L."/>
            <person name="Highlander S.K."/>
            <person name="Hirani K."/>
            <person name="Hogues M."/>
            <person name="Jackson L."/>
            <person name="Jakkamsetti A."/>
            <person name="Javaid M."/>
            <person name="Jiang H."/>
            <person name="Korchina V."/>
            <person name="Kovar C."/>
            <person name="Lara F."/>
            <person name="Lee S."/>
            <person name="Mata R."/>
            <person name="Mathew T."/>
            <person name="Moen C."/>
            <person name="Morales K."/>
            <person name="Munidasa M."/>
            <person name="Nazareth L."/>
            <person name="Ngo R."/>
            <person name="Nguyen L."/>
            <person name="Okwuonu G."/>
            <person name="Ongeri F."/>
            <person name="Patil S."/>
            <person name="Petrosino J."/>
            <person name="Pham C."/>
            <person name="Pham P."/>
            <person name="Pu L.-L."/>
            <person name="Puazo M."/>
            <person name="Raj R."/>
            <person name="Reid J."/>
            <person name="Rouhana J."/>
            <person name="Saada N."/>
            <person name="Shang Y."/>
            <person name="Simmons D."/>
            <person name="Thornton R."/>
            <person name="Warren J."/>
            <person name="Weissenberger G."/>
            <person name="Zhang J."/>
            <person name="Zhang L."/>
            <person name="Zhou C."/>
            <person name="Zhu D."/>
            <person name="Muzny D."/>
            <person name="Worley K."/>
            <person name="Gibbs R."/>
        </authorList>
    </citation>
    <scope>NUCLEOTIDE SEQUENCE [LARGE SCALE GENOMIC DNA]</scope>
    <source>
        <strain evidence="5">ATCC 15826 / DSM 8339 / NCTC 10426 / 6573</strain>
    </source>
</reference>
<keyword evidence="1 2" id="KW-0129">CBS domain</keyword>
<dbReference type="Gene3D" id="3.10.580.10">
    <property type="entry name" value="CBS-domain"/>
    <property type="match status" value="1"/>
</dbReference>
<sequence length="159" mass="17981">MNYTCRDIMIDHPLTLHPAMTIAEAFEVIHHRGVRYFPVVDDAGDFVGIFSSMSLIELLLPRGITANPARGKKLPELDFMKTTVEELRSRLRERGQEPITDHLVTENIPLLYPETSLMEALYLIYQYHSHAIIVEKGGRRFLGVVSINGILDHIQGAKG</sequence>
<accession>C8N8T9</accession>
<feature type="domain" description="CBS" evidence="3">
    <location>
        <begin position="104"/>
        <end position="159"/>
    </location>
</feature>
<dbReference type="RefSeq" id="WP_004140467.1">
    <property type="nucleotide sequence ID" value="NZ_GG694026.1"/>
</dbReference>
<gene>
    <name evidence="4" type="ORF">HMPREF0198_0917</name>
</gene>
<dbReference type="PANTHER" id="PTHR43080">
    <property type="entry name" value="CBS DOMAIN-CONTAINING PROTEIN CBSX3, MITOCHONDRIAL"/>
    <property type="match status" value="1"/>
</dbReference>
<dbReference type="PROSITE" id="PS51371">
    <property type="entry name" value="CBS"/>
    <property type="match status" value="2"/>
</dbReference>
<dbReference type="EMBL" id="ACKY01000046">
    <property type="protein sequence ID" value="EEV88925.1"/>
    <property type="molecule type" value="Genomic_DNA"/>
</dbReference>
<dbReference type="HOGENOM" id="CLU_1657658_0_0_6"/>
<evidence type="ECO:0000313" key="5">
    <source>
        <dbReference type="Proteomes" id="UP000004870"/>
    </source>
</evidence>
<dbReference type="InterPro" id="IPR046342">
    <property type="entry name" value="CBS_dom_sf"/>
</dbReference>
<dbReference type="SMART" id="SM00116">
    <property type="entry name" value="CBS"/>
    <property type="match status" value="2"/>
</dbReference>
<keyword evidence="5" id="KW-1185">Reference proteome</keyword>
<evidence type="ECO:0000256" key="2">
    <source>
        <dbReference type="PROSITE-ProRule" id="PRU00703"/>
    </source>
</evidence>